<reference evidence="1" key="1">
    <citation type="submission" date="2019-08" db="EMBL/GenBank/DDBJ databases">
        <title>The genome of the North American firefly Photinus pyralis.</title>
        <authorList>
            <consortium name="Photinus pyralis genome working group"/>
            <person name="Fallon T.R."/>
            <person name="Sander Lower S.E."/>
            <person name="Weng J.-K."/>
        </authorList>
    </citation>
    <scope>NUCLEOTIDE SEQUENCE</scope>
    <source>
        <strain evidence="1">TRF0915ILg1</strain>
        <tissue evidence="1">Whole body</tissue>
    </source>
</reference>
<keyword evidence="2" id="KW-1185">Reference proteome</keyword>
<dbReference type="EMBL" id="VTPC01037849">
    <property type="protein sequence ID" value="KAF2891138.1"/>
    <property type="molecule type" value="Genomic_DNA"/>
</dbReference>
<feature type="non-terminal residue" evidence="1">
    <location>
        <position position="93"/>
    </location>
</feature>
<dbReference type="SUPFAM" id="SSF47565">
    <property type="entry name" value="Insect pheromone/odorant-binding proteins"/>
    <property type="match status" value="1"/>
</dbReference>
<dbReference type="InterPro" id="IPR036728">
    <property type="entry name" value="PBP_GOBP_sf"/>
</dbReference>
<comment type="caution">
    <text evidence="1">The sequence shown here is derived from an EMBL/GenBank/DDBJ whole genome shotgun (WGS) entry which is preliminary data.</text>
</comment>
<evidence type="ECO:0000313" key="2">
    <source>
        <dbReference type="Proteomes" id="UP000801492"/>
    </source>
</evidence>
<proteinExistence type="predicted"/>
<dbReference type="GO" id="GO:0005549">
    <property type="term" value="F:odorant binding"/>
    <property type="evidence" value="ECO:0007669"/>
    <property type="project" value="InterPro"/>
</dbReference>
<dbReference type="AlphaFoldDB" id="A0A8K0CUW0"/>
<dbReference type="Gene3D" id="1.10.238.20">
    <property type="entry name" value="Pheromone/general odorant binding protein domain"/>
    <property type="match status" value="1"/>
</dbReference>
<sequence>MSDVRNLWRGTIAPVQKECVEKTGVRQETINDFLKYGTISEDPGSKCFFHCVDFKLGIINSAGDFDAEKAAKLYDYVDVSLAQKCGAIVEPDP</sequence>
<evidence type="ECO:0000313" key="1">
    <source>
        <dbReference type="EMBL" id="KAF2891138.1"/>
    </source>
</evidence>
<protein>
    <submittedName>
        <fullName evidence="1">Uncharacterized protein</fullName>
    </submittedName>
</protein>
<accession>A0A8K0CUW0</accession>
<name>A0A8K0CUW0_IGNLU</name>
<dbReference type="OrthoDB" id="8194670at2759"/>
<dbReference type="CDD" id="cd23992">
    <property type="entry name" value="PBP_GOBP"/>
    <property type="match status" value="1"/>
</dbReference>
<organism evidence="1 2">
    <name type="scientific">Ignelater luminosus</name>
    <name type="common">Cucubano</name>
    <name type="synonym">Pyrophorus luminosus</name>
    <dbReference type="NCBI Taxonomy" id="2038154"/>
    <lineage>
        <taxon>Eukaryota</taxon>
        <taxon>Metazoa</taxon>
        <taxon>Ecdysozoa</taxon>
        <taxon>Arthropoda</taxon>
        <taxon>Hexapoda</taxon>
        <taxon>Insecta</taxon>
        <taxon>Pterygota</taxon>
        <taxon>Neoptera</taxon>
        <taxon>Endopterygota</taxon>
        <taxon>Coleoptera</taxon>
        <taxon>Polyphaga</taxon>
        <taxon>Elateriformia</taxon>
        <taxon>Elateroidea</taxon>
        <taxon>Elateridae</taxon>
        <taxon>Agrypninae</taxon>
        <taxon>Pyrophorini</taxon>
        <taxon>Ignelater</taxon>
    </lineage>
</organism>
<dbReference type="InterPro" id="IPR006170">
    <property type="entry name" value="PBP/GOBP"/>
</dbReference>
<dbReference type="Pfam" id="PF01395">
    <property type="entry name" value="PBP_GOBP"/>
    <property type="match status" value="1"/>
</dbReference>
<gene>
    <name evidence="1" type="ORF">ILUMI_15035</name>
</gene>
<dbReference type="Proteomes" id="UP000801492">
    <property type="component" value="Unassembled WGS sequence"/>
</dbReference>